<dbReference type="Gene3D" id="3.90.220.10">
    <property type="entry name" value="Adenine-n6-DNA-methyltransferase Taqi, Chain A, domain 2"/>
    <property type="match status" value="1"/>
</dbReference>
<keyword evidence="2" id="KW-0489">Methyltransferase</keyword>
<dbReference type="InterPro" id="IPR025931">
    <property type="entry name" value="TaqI_C"/>
</dbReference>
<dbReference type="Pfam" id="PF25120">
    <property type="entry name" value="DUF7814"/>
    <property type="match status" value="1"/>
</dbReference>
<dbReference type="InterPro" id="IPR029063">
    <property type="entry name" value="SAM-dependent_MTases_sf"/>
</dbReference>
<dbReference type="PROSITE" id="PS00092">
    <property type="entry name" value="N6_MTASE"/>
    <property type="match status" value="1"/>
</dbReference>
<dbReference type="InterPro" id="IPR056716">
    <property type="entry name" value="DUF7814"/>
</dbReference>
<evidence type="ECO:0000256" key="6">
    <source>
        <dbReference type="ARBA" id="ARBA00023125"/>
    </source>
</evidence>
<evidence type="ECO:0000256" key="5">
    <source>
        <dbReference type="ARBA" id="ARBA00022747"/>
    </source>
</evidence>
<dbReference type="RefSeq" id="WP_419895210.1">
    <property type="nucleotide sequence ID" value="NZ_CP124591.1"/>
</dbReference>
<evidence type="ECO:0000313" key="13">
    <source>
        <dbReference type="EMBL" id="WZE70898.1"/>
    </source>
</evidence>
<dbReference type="PANTHER" id="PTHR33841:SF1">
    <property type="entry name" value="DNA METHYLTRANSFERASE A"/>
    <property type="match status" value="1"/>
</dbReference>
<feature type="domain" description="DUF7814" evidence="12">
    <location>
        <begin position="241"/>
        <end position="450"/>
    </location>
</feature>
<dbReference type="Pfam" id="PF12950">
    <property type="entry name" value="TaqI_C"/>
    <property type="match status" value="1"/>
</dbReference>
<evidence type="ECO:0000259" key="10">
    <source>
        <dbReference type="Pfam" id="PF12950"/>
    </source>
</evidence>
<evidence type="ECO:0000256" key="2">
    <source>
        <dbReference type="ARBA" id="ARBA00022603"/>
    </source>
</evidence>
<dbReference type="InterPro" id="IPR011639">
    <property type="entry name" value="MethylTrfase_TaqI-like_dom"/>
</dbReference>
<dbReference type="Gene3D" id="3.40.50.150">
    <property type="entry name" value="Vaccinia Virus protein VP39"/>
    <property type="match status" value="2"/>
</dbReference>
<dbReference type="PRINTS" id="PR00507">
    <property type="entry name" value="N12N6MTFRASE"/>
</dbReference>
<dbReference type="InterPro" id="IPR055573">
    <property type="entry name" value="DUF7149"/>
</dbReference>
<dbReference type="InterPro" id="IPR023135">
    <property type="entry name" value="N6_DNA_MeTrfase_TaqI_C"/>
</dbReference>
<dbReference type="PANTHER" id="PTHR33841">
    <property type="entry name" value="DNA METHYLTRANSFERASE YEEA-RELATED"/>
    <property type="match status" value="1"/>
</dbReference>
<dbReference type="InterPro" id="IPR002052">
    <property type="entry name" value="DNA_methylase_N6_adenine_CS"/>
</dbReference>
<dbReference type="InterPro" id="IPR050953">
    <property type="entry name" value="N4_N6_ade-DNA_methylase"/>
</dbReference>
<dbReference type="GO" id="GO:0009307">
    <property type="term" value="P:DNA restriction-modification system"/>
    <property type="evidence" value="ECO:0007669"/>
    <property type="project" value="UniProtKB-KW"/>
</dbReference>
<evidence type="ECO:0000256" key="4">
    <source>
        <dbReference type="ARBA" id="ARBA00022691"/>
    </source>
</evidence>
<evidence type="ECO:0000256" key="3">
    <source>
        <dbReference type="ARBA" id="ARBA00022679"/>
    </source>
</evidence>
<dbReference type="AlphaFoldDB" id="A0AAU6RKZ3"/>
<feature type="domain" description="DUF7149" evidence="11">
    <location>
        <begin position="5"/>
        <end position="237"/>
    </location>
</feature>
<gene>
    <name evidence="13" type="ORF">QA539_10580</name>
</gene>
<proteinExistence type="predicted"/>
<evidence type="ECO:0000259" key="12">
    <source>
        <dbReference type="Pfam" id="PF25120"/>
    </source>
</evidence>
<feature type="coiled-coil region" evidence="8">
    <location>
        <begin position="724"/>
        <end position="783"/>
    </location>
</feature>
<keyword evidence="14" id="KW-1185">Reference proteome</keyword>
<dbReference type="SUPFAM" id="SSF53335">
    <property type="entry name" value="S-adenosyl-L-methionine-dependent methyltransferases"/>
    <property type="match status" value="1"/>
</dbReference>
<comment type="catalytic activity">
    <reaction evidence="7">
        <text>a 2'-deoxyadenosine in DNA + S-adenosyl-L-methionine = an N(6)-methyl-2'-deoxyadenosine in DNA + S-adenosyl-L-homocysteine + H(+)</text>
        <dbReference type="Rhea" id="RHEA:15197"/>
        <dbReference type="Rhea" id="RHEA-COMP:12418"/>
        <dbReference type="Rhea" id="RHEA-COMP:12419"/>
        <dbReference type="ChEBI" id="CHEBI:15378"/>
        <dbReference type="ChEBI" id="CHEBI:57856"/>
        <dbReference type="ChEBI" id="CHEBI:59789"/>
        <dbReference type="ChEBI" id="CHEBI:90615"/>
        <dbReference type="ChEBI" id="CHEBI:90616"/>
        <dbReference type="EC" id="2.1.1.72"/>
    </reaction>
</comment>
<evidence type="ECO:0000256" key="7">
    <source>
        <dbReference type="ARBA" id="ARBA00047942"/>
    </source>
</evidence>
<evidence type="ECO:0000259" key="11">
    <source>
        <dbReference type="Pfam" id="PF23653"/>
    </source>
</evidence>
<keyword evidence="8" id="KW-0175">Coiled coil</keyword>
<reference evidence="13 14" key="1">
    <citation type="submission" date="2023-04" db="EMBL/GenBank/DDBJ databases">
        <title>Macrococci isolated from food, foodproducing animals, and human clinical materials.</title>
        <authorList>
            <person name="Maslanova I."/>
            <person name="Svec P."/>
            <person name="Sedlacek I."/>
            <person name="Novakova D."/>
            <person name="Keller J.E."/>
            <person name="Schwendener S."/>
            <person name="Finstrlova A."/>
            <person name="Botka T."/>
            <person name="Kovarovic V."/>
            <person name="Petras P."/>
            <person name="Perreten V."/>
            <person name="Pantucek R."/>
        </authorList>
    </citation>
    <scope>NUCLEOTIDE SEQUENCE [LARGE SCALE GENOMIC DNA]</scope>
    <source>
        <strain evidence="13 14">CCM 8659</strain>
    </source>
</reference>
<keyword evidence="5" id="KW-0680">Restriction system</keyword>
<evidence type="ECO:0000256" key="1">
    <source>
        <dbReference type="ARBA" id="ARBA00011900"/>
    </source>
</evidence>
<dbReference type="GO" id="GO:0032259">
    <property type="term" value="P:methylation"/>
    <property type="evidence" value="ECO:0007669"/>
    <property type="project" value="UniProtKB-KW"/>
</dbReference>
<feature type="domain" description="TaqI-like C-terminal specificity" evidence="10">
    <location>
        <begin position="1003"/>
        <end position="1125"/>
    </location>
</feature>
<dbReference type="SUPFAM" id="SSF116734">
    <property type="entry name" value="DNA methylase specificity domain"/>
    <property type="match status" value="1"/>
</dbReference>
<name>A0AAU6RKZ3_9STAP</name>
<keyword evidence="3" id="KW-0808">Transferase</keyword>
<sequence>MKFIKVNDALSQDIKSIKNSPEEYINFKNNLLKLISQNEINESEEFTKNNIKTFLHSSLKQKYEINTKQRIDLAIYSENEYSSPISTIIEVKKKSNKFEMMSQQRINTKSLQELILYYLNERIDKKNIQLKKLIITDTDNWYIFDAVDFEKIVYGNKELVNLYKQFINKELSGTGTDFFYKHIAAAFIEDNLSNGEINCLCIKIKDYEKYLKSEKYSRNLDNLRKIFSNYFLLKTKVPKPQNKIDKTFYNELLYILGLEEKKIKKEKLIKRLPENERQPASLIENTITQLIVSGKFESMSHSSKYGNNEEEQLFNISLQLIIPWINRILFIKLLEGYLKSIKNYTLNTNILDSKKVDDTHDLQELFFLVLAVPIPQRQEYIKEKYKDVPYLNSSLFELTELEKQFFSINALNNIPIQLYKKTKLREKNKGLNIVSYIVKFFENYSFSNNDLDFNHEQLINPSILGLVFEKLNGYKDGSYYTPTNITSLMTSKVIEQTVIDKFNTNKKWNCKNLIDLYNKIEDIPEANNIVESIKICDPTVGSGHFLISALNKLISIKYDLGILVDEDGKRIKDYEIKNFEDELIILDDHSEFIYNPKNQENHRLQKTLFIEKRKLIEKTLFGVDINPNSVNICRLRLWIELLKSSYINDVDTDFPQFETLPNIDINIKQGDSLLSLYTTESNLGEITKDSNYKVQDYKDAITQYINSKSKSEKNNLILLINNIKKSFKNRIKTEQNKLRKKREITAEIFEIDNQLQLFETSTKRETNKKRKLLVAELKNINSELEYIESRKNIDNIFEWRFEFPEILNENADFIGFDIIIGNPPYFNLNAVQKELYKLGDIYEHVNSRVTNITSLFIYLSLFKLLKEDGYFAFIVPKSITYVDSWSRIRNDILTNSTVKEVYDVGKAFDGVGLEQVILICKHKKPVSNIVEVYKGFNPTNKINQNYFRDNDVILTSSNIKTLKILDIIDTNTTKLSDIAIFPRGETISSKYLTSVINEEKTLYLGGSNINQFSFKDGSSRKPNQYVDKILIRDSQKSVLNNRDKKIIYQNIMSSKAKIVAALDLKKQYTGDTVNNLILTNETFSYEYLLAYLNSPIATYYLKYKIINNATLTVHLDKPYIGKLPIKKIDEATNLKISSLIKRIQLDYSSELHSELNNIIYSIYNIDNDEITLIENDLNW</sequence>
<dbReference type="GO" id="GO:0003677">
    <property type="term" value="F:DNA binding"/>
    <property type="evidence" value="ECO:0007669"/>
    <property type="project" value="UniProtKB-KW"/>
</dbReference>
<keyword evidence="4" id="KW-0949">S-adenosyl-L-methionine</keyword>
<dbReference type="KEGG" id="mpsh:QA539_10580"/>
<dbReference type="EC" id="2.1.1.72" evidence="1"/>
<feature type="domain" description="Type II methyltransferase M.TaqI-like" evidence="9">
    <location>
        <begin position="619"/>
        <end position="905"/>
    </location>
</feature>
<dbReference type="EMBL" id="CP124591">
    <property type="protein sequence ID" value="WZE70898.1"/>
    <property type="molecule type" value="Genomic_DNA"/>
</dbReference>
<evidence type="ECO:0000313" key="14">
    <source>
        <dbReference type="Proteomes" id="UP001465447"/>
    </source>
</evidence>
<dbReference type="GO" id="GO:0009007">
    <property type="term" value="F:site-specific DNA-methyltransferase (adenine-specific) activity"/>
    <property type="evidence" value="ECO:0007669"/>
    <property type="project" value="UniProtKB-EC"/>
</dbReference>
<evidence type="ECO:0000256" key="8">
    <source>
        <dbReference type="SAM" id="Coils"/>
    </source>
</evidence>
<dbReference type="Pfam" id="PF07669">
    <property type="entry name" value="Eco57I"/>
    <property type="match status" value="1"/>
</dbReference>
<protein>
    <recommendedName>
        <fullName evidence="1">site-specific DNA-methyltransferase (adenine-specific)</fullName>
        <ecNumber evidence="1">2.1.1.72</ecNumber>
    </recommendedName>
</protein>
<dbReference type="Proteomes" id="UP001465447">
    <property type="component" value="Chromosome"/>
</dbReference>
<dbReference type="Pfam" id="PF23653">
    <property type="entry name" value="DUF7149"/>
    <property type="match status" value="1"/>
</dbReference>
<organism evidence="13 14">
    <name type="scientific">Macrococcus psychrotolerans</name>
    <dbReference type="NCBI Taxonomy" id="3039389"/>
    <lineage>
        <taxon>Bacteria</taxon>
        <taxon>Bacillati</taxon>
        <taxon>Bacillota</taxon>
        <taxon>Bacilli</taxon>
        <taxon>Bacillales</taxon>
        <taxon>Staphylococcaceae</taxon>
        <taxon>Macrococcus</taxon>
    </lineage>
</organism>
<evidence type="ECO:0000259" key="9">
    <source>
        <dbReference type="Pfam" id="PF07669"/>
    </source>
</evidence>
<keyword evidence="6" id="KW-0238">DNA-binding</keyword>
<accession>A0AAU6RKZ3</accession>